<feature type="transmembrane region" description="Helical" evidence="1">
    <location>
        <begin position="145"/>
        <end position="165"/>
    </location>
</feature>
<protein>
    <submittedName>
        <fullName evidence="2">Multidrug-efflux transporter (Bmr1)</fullName>
    </submittedName>
</protein>
<dbReference type="EMBL" id="CP009506">
    <property type="protein sequence ID" value="AKB26741.1"/>
    <property type="molecule type" value="Genomic_DNA"/>
</dbReference>
<gene>
    <name evidence="2" type="ORF">MSSIT_0022</name>
</gene>
<evidence type="ECO:0000313" key="3">
    <source>
        <dbReference type="Proteomes" id="UP000033111"/>
    </source>
</evidence>
<dbReference type="RefSeq" id="WP_048168964.1">
    <property type="nucleotide sequence ID" value="NZ_CP009506.1"/>
</dbReference>
<feature type="transmembrane region" description="Helical" evidence="1">
    <location>
        <begin position="35"/>
        <end position="54"/>
    </location>
</feature>
<dbReference type="PANTHER" id="PTHR23526:SF2">
    <property type="entry name" value="MAJOR FACILITATOR SUPERFAMILY (MFS) PROFILE DOMAIN-CONTAINING PROTEIN"/>
    <property type="match status" value="1"/>
</dbReference>
<keyword evidence="1" id="KW-1133">Transmembrane helix</keyword>
<dbReference type="GeneID" id="24858760"/>
<dbReference type="Pfam" id="PF07690">
    <property type="entry name" value="MFS_1"/>
    <property type="match status" value="1"/>
</dbReference>
<dbReference type="InterPro" id="IPR052528">
    <property type="entry name" value="Sugar_transport-like"/>
</dbReference>
<feature type="transmembrane region" description="Helical" evidence="1">
    <location>
        <begin position="328"/>
        <end position="348"/>
    </location>
</feature>
<keyword evidence="3" id="KW-1185">Reference proteome</keyword>
<dbReference type="PANTHER" id="PTHR23526">
    <property type="entry name" value="INTEGRAL MEMBRANE TRANSPORT PROTEIN-RELATED"/>
    <property type="match status" value="1"/>
</dbReference>
<dbReference type="PATRIC" id="fig|1434120.4.peg.30"/>
<organism evidence="2 3">
    <name type="scientific">Methanosarcina siciliae T4/M</name>
    <dbReference type="NCBI Taxonomy" id="1434120"/>
    <lineage>
        <taxon>Archaea</taxon>
        <taxon>Methanobacteriati</taxon>
        <taxon>Methanobacteriota</taxon>
        <taxon>Stenosarchaea group</taxon>
        <taxon>Methanomicrobia</taxon>
        <taxon>Methanosarcinales</taxon>
        <taxon>Methanosarcinaceae</taxon>
        <taxon>Methanosarcina</taxon>
    </lineage>
</organism>
<sequence>MRINNVQFLSNMANVLSLLFIPVFAASLGASYIEIGLIVGIYSATTLLSSFIFGRLADLHYLHTVILGGFGFATAAFFLQVFATDPSTLMLARALAGFSVGIHPGALIAYVHYQKQSLGKFISLGSLGWMAGFLLAGMIGVRMDLLFGLSALVYAFCFLQTFRLEDIEKPQLKVSYFSLNTLLKNSGTYFSLFLRHTGAVGVWAIFPLYLRELGAGDFWIGVIYAINPAVQFLIMRRLDPFENEKLIQAGYLLSVVGLISYVFASSYLYVIPGMFVVACSWSFLYVGSTRRVVELNPDKATAAGLINSMIGAAGVAGSVLGGVLSQFFGFRATMLGAAIFSISGFLLYKTLGRAADVIASSDDN</sequence>
<dbReference type="KEGG" id="msw:MSSIT_0022"/>
<feature type="transmembrane region" description="Helical" evidence="1">
    <location>
        <begin position="118"/>
        <end position="139"/>
    </location>
</feature>
<evidence type="ECO:0000313" key="2">
    <source>
        <dbReference type="EMBL" id="AKB26741.1"/>
    </source>
</evidence>
<feature type="transmembrane region" description="Helical" evidence="1">
    <location>
        <begin position="300"/>
        <end position="322"/>
    </location>
</feature>
<keyword evidence="1" id="KW-0812">Transmembrane</keyword>
<dbReference type="Proteomes" id="UP000033111">
    <property type="component" value="Chromosome"/>
</dbReference>
<dbReference type="InterPro" id="IPR011701">
    <property type="entry name" value="MFS"/>
</dbReference>
<dbReference type="Gene3D" id="1.20.1250.20">
    <property type="entry name" value="MFS general substrate transporter like domains"/>
    <property type="match status" value="1"/>
</dbReference>
<keyword evidence="1" id="KW-0472">Membrane</keyword>
<dbReference type="HOGENOM" id="CLU_779893_0_0_2"/>
<dbReference type="AlphaFoldDB" id="A0A0E3L7G7"/>
<dbReference type="GO" id="GO:0022857">
    <property type="term" value="F:transmembrane transporter activity"/>
    <property type="evidence" value="ECO:0007669"/>
    <property type="project" value="InterPro"/>
</dbReference>
<feature type="transmembrane region" description="Helical" evidence="1">
    <location>
        <begin position="61"/>
        <end position="83"/>
    </location>
</feature>
<feature type="transmembrane region" description="Helical" evidence="1">
    <location>
        <begin position="89"/>
        <end position="111"/>
    </location>
</feature>
<feature type="transmembrane region" description="Helical" evidence="1">
    <location>
        <begin position="186"/>
        <end position="206"/>
    </location>
</feature>
<dbReference type="SUPFAM" id="SSF103473">
    <property type="entry name" value="MFS general substrate transporter"/>
    <property type="match status" value="1"/>
</dbReference>
<accession>A0A0E3L7G7</accession>
<evidence type="ECO:0000256" key="1">
    <source>
        <dbReference type="SAM" id="Phobius"/>
    </source>
</evidence>
<dbReference type="InterPro" id="IPR036259">
    <property type="entry name" value="MFS_trans_sf"/>
</dbReference>
<feature type="transmembrane region" description="Helical" evidence="1">
    <location>
        <begin position="246"/>
        <end position="263"/>
    </location>
</feature>
<reference evidence="2 3" key="1">
    <citation type="submission" date="2014-07" db="EMBL/GenBank/DDBJ databases">
        <title>Methanogenic archaea and the global carbon cycle.</title>
        <authorList>
            <person name="Henriksen J.R."/>
            <person name="Luke J."/>
            <person name="Reinhart S."/>
            <person name="Benedict M.N."/>
            <person name="Youngblut N.D."/>
            <person name="Metcalf M.E."/>
            <person name="Whitaker R.J."/>
            <person name="Metcalf W.W."/>
        </authorList>
    </citation>
    <scope>NUCLEOTIDE SEQUENCE [LARGE SCALE GENOMIC DNA]</scope>
    <source>
        <strain evidence="2 3">T4/M</strain>
    </source>
</reference>
<proteinExistence type="predicted"/>
<name>A0A0E3L7G7_9EURY</name>
<feature type="transmembrane region" description="Helical" evidence="1">
    <location>
        <begin position="218"/>
        <end position="234"/>
    </location>
</feature>
<feature type="transmembrane region" description="Helical" evidence="1">
    <location>
        <begin position="269"/>
        <end position="288"/>
    </location>
</feature>